<accession>A0ABV1RB16</accession>
<keyword evidence="2" id="KW-1185">Reference proteome</keyword>
<name>A0ABV1RB16_9HYPH</name>
<comment type="caution">
    <text evidence="1">The sequence shown here is derived from an EMBL/GenBank/DDBJ whole genome shotgun (WGS) entry which is preliminary data.</text>
</comment>
<reference evidence="1" key="1">
    <citation type="submission" date="2024-06" db="EMBL/GenBank/DDBJ databases">
        <authorList>
            <person name="Campbell A.G."/>
        </authorList>
    </citation>
    <scope>NUCLEOTIDE SEQUENCE</scope>
    <source>
        <strain evidence="1">EM17</strain>
    </source>
</reference>
<dbReference type="Proteomes" id="UP001432995">
    <property type="component" value="Unassembled WGS sequence"/>
</dbReference>
<evidence type="ECO:0000313" key="1">
    <source>
        <dbReference type="EMBL" id="MER2292021.1"/>
    </source>
</evidence>
<protein>
    <submittedName>
        <fullName evidence="1">Uncharacterized protein</fullName>
    </submittedName>
</protein>
<proteinExistence type="predicted"/>
<sequence>MPRSDGGSADREAEAPETALLEVATVIKVAPLRWGGRGNVLAAAGSLIIDLMGHG</sequence>
<gene>
    <name evidence="1" type="ORF">ABS770_27570</name>
</gene>
<evidence type="ECO:0000313" key="2">
    <source>
        <dbReference type="Proteomes" id="UP001432995"/>
    </source>
</evidence>
<dbReference type="EMBL" id="JBELQD010000071">
    <property type="protein sequence ID" value="MER2292021.1"/>
    <property type="molecule type" value="Genomic_DNA"/>
</dbReference>
<organism evidence="1 2">
    <name type="scientific">Methylobacterium brachiatum</name>
    <dbReference type="NCBI Taxonomy" id="269660"/>
    <lineage>
        <taxon>Bacteria</taxon>
        <taxon>Pseudomonadati</taxon>
        <taxon>Pseudomonadota</taxon>
        <taxon>Alphaproteobacteria</taxon>
        <taxon>Hyphomicrobiales</taxon>
        <taxon>Methylobacteriaceae</taxon>
        <taxon>Methylobacterium</taxon>
    </lineage>
</organism>
<dbReference type="RefSeq" id="WP_350381382.1">
    <property type="nucleotide sequence ID" value="NZ_JBELQD010000071.1"/>
</dbReference>